<keyword evidence="5" id="KW-1185">Reference proteome</keyword>
<evidence type="ECO:0000256" key="2">
    <source>
        <dbReference type="ARBA" id="ARBA00022525"/>
    </source>
</evidence>
<comment type="caution">
    <text evidence="4">The sequence shown here is derived from an EMBL/GenBank/DDBJ whole genome shotgun (WGS) entry which is preliminary data.</text>
</comment>
<comment type="similarity">
    <text evidence="1">Belongs to the serine-aspartate repeat-containing protein (SDr) family.</text>
</comment>
<dbReference type="PANTHER" id="PTHR36108:SF13">
    <property type="entry name" value="COLOSSIN-B-RELATED"/>
    <property type="match status" value="1"/>
</dbReference>
<dbReference type="Gene3D" id="2.60.40.1170">
    <property type="entry name" value="Mu homology domain, subdomain B"/>
    <property type="match status" value="1"/>
</dbReference>
<evidence type="ECO:0000313" key="4">
    <source>
        <dbReference type="EMBL" id="MET3728315.1"/>
    </source>
</evidence>
<dbReference type="SUPFAM" id="SSF49452">
    <property type="entry name" value="Starch-binding domain-like"/>
    <property type="match status" value="21"/>
</dbReference>
<dbReference type="RefSeq" id="WP_198767377.1">
    <property type="nucleotide sequence ID" value="NZ_JAEACF010000001.1"/>
</dbReference>
<evidence type="ECO:0000256" key="1">
    <source>
        <dbReference type="ARBA" id="ARBA00007257"/>
    </source>
</evidence>
<name>A0ABV2LIA7_9BACL</name>
<dbReference type="PANTHER" id="PTHR36108">
    <property type="entry name" value="COLOSSIN-B-RELATED"/>
    <property type="match status" value="1"/>
</dbReference>
<reference evidence="4 5" key="1">
    <citation type="submission" date="2024-06" db="EMBL/GenBank/DDBJ databases">
        <title>Genomic Encyclopedia of Type Strains, Phase IV (KMG-IV): sequencing the most valuable type-strain genomes for metagenomic binning, comparative biology and taxonomic classification.</title>
        <authorList>
            <person name="Goeker M."/>
        </authorList>
    </citation>
    <scope>NUCLEOTIDE SEQUENCE [LARGE SCALE GENOMIC DNA]</scope>
    <source>
        <strain evidence="4 5">DSM 100124</strain>
    </source>
</reference>
<dbReference type="InterPro" id="IPR008969">
    <property type="entry name" value="CarboxyPept-like_regulatory"/>
</dbReference>
<dbReference type="SUPFAM" id="SSF49478">
    <property type="entry name" value="Cna protein B-type domain"/>
    <property type="match status" value="2"/>
</dbReference>
<accession>A0ABV2LIA7</accession>
<organism evidence="4 5">
    <name type="scientific">Fictibacillus halophilus</name>
    <dbReference type="NCBI Taxonomy" id="1610490"/>
    <lineage>
        <taxon>Bacteria</taxon>
        <taxon>Bacillati</taxon>
        <taxon>Bacillota</taxon>
        <taxon>Bacilli</taxon>
        <taxon>Bacillales</taxon>
        <taxon>Fictibacillaceae</taxon>
        <taxon>Fictibacillus</taxon>
    </lineage>
</organism>
<sequence>MSFPSNNQFSAITVGGAPYADVIRDINPAGTDIVGNNSFPSFYFAYDEINVYFRMRVRSDPRNSAKTAFANFAWGVLLNTTGVAGTYDWLLAVNGLNNRVNLVQNTIKQVNSWNDPAEGTDGRGNPNYSRSIINFDVARVVQADSTLDNTQNYFIDFLVPASTFFSLLGITAQSSVQMVAFTSANNNNYNKDSLRESENFQFQNAFSNPVTINSGNVRANLQVTKTLLSGPTSPVSGQIGEWTGRITLTNIGKSAATIINVTDIVSLDVVSLFSIISVSQGTTAYNASTKTLTWSVGNIAPGASATLHFGENGIFYTAGNKALNTVRATGIDSFTGADLTPTSASISLDVQATGGAAGTVLDSSNAQPVNDATVRLLLGQTQVAVTQTDAFGKYSFTNIAPGTYTIELSKVNYTTVAQSAVIQPGTITIINPVLVAIPGIIQGTVTSNTGSAVSGATVLLSDNLGTVIASVTSSPTGGYTFGSVIPGHYTLTVSANNFQSATIGQNVLSNQTTTANFILQPNPGTVTGSITGSGGPIVGAKVEALSGTGIAVVTATTDGVGQYVINRLAPGSYRLRVSAPAFQTFVVGFSVSAGQTVVVDVNLLANPGSIAGTVFDEDSGVPLPGASLKVVNSSGITDASATTDVNGQYSVDSLAPGTYVITFSSDGHGTKTIGTYVQSDQATTVDVTLRRLAGVLSGEVSSGGSLISGASVDVVLNNIVVAKTITDSNGNYTISGLAPDRYTVIVGADGFSPVSLGAVIEDNETTTISTELQSLFGLLSGSVQDNEGNVFPGAVILVKNADSDVLISRAVTDTNGNYVIGELLPGSYIVTANIVDYQTSLSGAVITAGVASVVNFTLMPDPSAISGTIINSDTGEPLAGVSVVVQLLDSNGLIINTTFSDNDGVFIVEDLMPSTYTVVVASEGFQTASASVTLTPGSVSSVTISLAPSPGFVTGKLIDSLSGQPVVGATINISNTLGAFVDSAVTSTDGTFLSLGLPGGVYTLTAVAEGYETKILGVVVPAGLTKFVNFELQPNPGTITGTVAPAAVGLVLQLYTMDNQFINTVAATPEGDFLFQSLAPGNYIVKAVAVNYSVGITGAFVVSGQTTNISLSILPNPGSVSGNLISDLGAPVSNATVSLFDLNETPIGSGTTDADGNYTISNIPAGSYAVVIRAGGYANATGNVAVGPGQEVTELNFELVTIRGSISGTVSDFTTGSPIPGAAILVRDSLGILVRFSTTDQFGNFLLRNFVPGSYAVTSSAQNYSTEITGVIVQSDETAGADIQLTSTVGSISGQVTDGDGIPLSGDNIQLKLFGANGEFLQALIAHTDGAFQIPELSIGTYFVSAELDGYSPNMIAVIVNSSAVSIITIPLSQVLTTLTGSVTDAATGNPIRGTAVSVTLTNNTGMFVAKQYPGTDGTFTFDSIAPGIYLLNVNAVNYGNEIITVTVPVTGFNISVSLTQNPGAVTGYITNQLTGDPLSNAIILVTSSGKPLDRKGVSDSFGQFTFANLSPDTYRAIISADGYSSQSATFTVLPDETTSLSFILTPEPGTVSGTITDAVTGLPISQVMVQVRYLSPTGPVIANTVTDQQGNYVTQGVYSGPYTIVAFTDDGYGSSSASVFVPPNNTRVVDFALEPFPATVEGTIISESGEPLVNVTVRLLDVYGFTVRVVNTDSEGFYRILGFTEGQYLVTAITPDYQRRQVSIDAGPGETVTANISLVPEPGQISGVILDEQTLAPLVGAQVEVYAPGGVTPIARRTTGAAGDFLIEGVAPRSYTLNAFQLNYSIRSTGVIVTSNDTTTVQVALVPDPASISGTVTDGNGIPLSNASVRVVDENDSEIGNGITDFDGNFVIGNLPEGSYTVVAGVENYSSSTAGVSLQPGEQLTDLDVFLTPLGGLIFGTVVSAETGEGLPGILISILTPEGIPIISTNTDTTGTFTSILLSPGTFTIIASSPYYVQDQIGVIVLPNQTSSVSFALSEVGGSITGTVTDESGNSISNRTISIRLLNDGGVLLQTLIALSDGSFAFQNLSAGTYQVNVIADGYQTATVGAIVVNGESTNLLVPLTEDRGVLEGIVQDVVTGLPISGSFIEVSDVSGILVATITTDQNGLFRVGNLQTGPLNIRAIANGYGAASVGVIINSLSLSNVTLNLQPDPGTIIGTIKNPNGTPLSNTTVQILDRKNTPISTVITNGNGSYEVDNLVEGQYTVTAKGNGTGTGIGSGVVLPDQETVVDIILIPEGGVISGNVTNSATGVPLIGASIEIRAISPFGPVINTVLTDSNGNYSSGLITEGAFTLTVTKENFGTATGSVLIENGATTFRNFALTPSLSNVRGRISARIIQNESLTTNISAQNVVIPLINTVIRLIDETGAELAEVQTDDQGMYLIENFTSGIYSLGTSNPDYETNTVGFSVDPGQTQTVDIELTALPGILTGTIIDQETGILNAGAIVQLFFGTSVQPAGRAVTNNAGVYVISGLSPGQYTVSMTTPNYNTFSSGATIQANATTTVDGFLLSNPGVLTGTVNGPNGVIIGASVKVIDVNGTVIGSAVSNDDGTFFIGNLPVGTYALTVVALDFQNETEGISITPGETVNVSINLIPDPGAITGIVTDESGSGLPGVVMNVLLNNIVIASTVTEQNGSFTFRSLKPNSYQVTANLSGYAVSSIGAVVNSNLITTTNLLLTSLFGSIFGTVADEDGNPIIQRSIKINLFDLNNSLITTILAQSNGTYVIPEVPEGNYFVTVTTEGFNADTFAVTVNRGEEVSLDLQLTAVGGRLSIRVIDAATNNPISGVVTNIFNETGIPITSGITDQNGLFSQQNLEEGGVVISTVKGGYGNLSIGGIIENGVTTEVTLALTLETGNLLGAISDSNGAPLAGAVVQIVDATRAVVTTVLTQSDGTYRVLDLLPGIYTMIVSARGFEKRSLSVFIVANNTTITNLPLDFEPGIVEGFVSNEGSGLFITRASVELRLISPSGPVVASTLSDEQGRYRFSQVRNGNYTIIATKQGFGNDSAEISVIPGDTTFADLQLAAVTSSVRGTVRNAEGSQPLVNTLLRLADNNGVVIAEVQTDNDGNYLIEGLLPGEFSLAAINADYRSSVLDFTAVPNVQSVVNFILVAVPSLFTGFVTDADTGLPIVGAIVETFDQLSGPVETSILNAEVDALAVIGRPVAVALTNIDGFYTIPGLSNGSYTLRASALGYGTDSRISLLPVNTTVEQNFALPGQRQTSSITGTVIILGNGPLPNAEVNVLDENGIVVGSATTGNDGTYLIGNLSAGIYTVTADAEGYLEDSLSLTLRSGENRTGVNFALSAGADGDITGQVLDSRTGRPLAGVTIRLFTLQGTLVSEFTSNESGIFSLLGIPAGTYELRAAAQGYLPFATTIELSEGEELLVPISLVAVAPIPPVGGADQFYIILGGQPLRLDSSTSPTLFTLVKIDAGKNCATFSYDAVVQGETRRRFITFDLTCIDLVRINS</sequence>
<dbReference type="InterPro" id="IPR013784">
    <property type="entry name" value="Carb-bd-like_fold"/>
</dbReference>
<dbReference type="Gene3D" id="2.60.40.1120">
    <property type="entry name" value="Carboxypeptidase-like, regulatory domain"/>
    <property type="match status" value="34"/>
</dbReference>
<protein>
    <submittedName>
        <fullName evidence="4">5-hydroxyisourate hydrolase-like protein (Transthyretin family)</fullName>
    </submittedName>
</protein>
<dbReference type="EMBL" id="JBEPMP010000001">
    <property type="protein sequence ID" value="MET3728315.1"/>
    <property type="molecule type" value="Genomic_DNA"/>
</dbReference>
<keyword evidence="2" id="KW-0964">Secreted</keyword>
<dbReference type="Proteomes" id="UP001549097">
    <property type="component" value="Unassembled WGS sequence"/>
</dbReference>
<dbReference type="Pfam" id="PF13620">
    <property type="entry name" value="CarboxypepD_reg"/>
    <property type="match status" value="30"/>
</dbReference>
<gene>
    <name evidence="4" type="ORF">ABID52_001896</name>
</gene>
<proteinExistence type="inferred from homology"/>
<dbReference type="SUPFAM" id="SSF49464">
    <property type="entry name" value="Carboxypeptidase regulatory domain-like"/>
    <property type="match status" value="12"/>
</dbReference>
<evidence type="ECO:0000256" key="3">
    <source>
        <dbReference type="ARBA" id="ARBA00022729"/>
    </source>
</evidence>
<keyword evidence="3" id="KW-0732">Signal</keyword>
<evidence type="ECO:0000313" key="5">
    <source>
        <dbReference type="Proteomes" id="UP001549097"/>
    </source>
</evidence>